<evidence type="ECO:0000256" key="3">
    <source>
        <dbReference type="ARBA" id="ARBA00022833"/>
    </source>
</evidence>
<evidence type="ECO:0000256" key="1">
    <source>
        <dbReference type="ARBA" id="ARBA00022723"/>
    </source>
</evidence>
<sequence length="478" mass="54582">MTEHSPAATTKEPHQTVPMADQLILSEITLACPICCDIFTDPVTLKCSHSFCQECLQKYWKDLDVPLCPICRKECSSEEPTLSLAFKSLCESLKSVNTTTGRDDVCSLHGEKLKLFCYEENQPICVICYDSEQHKKHKCSPIQEAAQDLKIKLRTGIEVLEESLLVLNKAKEDNEKVTNMVKTHVQTVEQEVRQEFRKFYQFLQTEEAKWITFLQEMEKQKCSGVEKNLAKLHQKITRLSDTIQVMKQEIEEENSAFLKNYSMNNERIKNSAVEPIRKVPEVHCEDITLPGSLFTVWAQMKDLIQKPPVMLDPLTASSQLIISEGCTTVTYSKQRLSVPDNPERLYVGVLGSQGYTAGLHCWDVGVGNSNKWTLGVIEENVDRKELLKMEPSGRFWSIRLSDGVYRVGVRGQPQIAVRYVPSIRIWLDYDKGLVKFCDPHRNCTLYSYTCKFKEKVFPYFCSGDPNCPMSLFPGKSTK</sequence>
<keyword evidence="3" id="KW-0862">Zinc</keyword>
<evidence type="ECO:0000259" key="8">
    <source>
        <dbReference type="PROSITE" id="PS50188"/>
    </source>
</evidence>
<dbReference type="AlphaFoldDB" id="A0AAV6FX99"/>
<dbReference type="Pfam" id="PF25600">
    <property type="entry name" value="TRIM_CC"/>
    <property type="match status" value="1"/>
</dbReference>
<evidence type="ECO:0000256" key="2">
    <source>
        <dbReference type="ARBA" id="ARBA00022771"/>
    </source>
</evidence>
<evidence type="ECO:0000259" key="7">
    <source>
        <dbReference type="PROSITE" id="PS50119"/>
    </source>
</evidence>
<dbReference type="InterPro" id="IPR013083">
    <property type="entry name" value="Znf_RING/FYVE/PHD"/>
</dbReference>
<dbReference type="SUPFAM" id="SSF57850">
    <property type="entry name" value="RING/U-box"/>
    <property type="match status" value="1"/>
</dbReference>
<dbReference type="InterPro" id="IPR043136">
    <property type="entry name" value="B30.2/SPRY_sf"/>
</dbReference>
<dbReference type="SMART" id="SM00449">
    <property type="entry name" value="SPRY"/>
    <property type="match status" value="1"/>
</dbReference>
<keyword evidence="2 4" id="KW-0863">Zinc-finger</keyword>
<keyword evidence="5" id="KW-0175">Coiled coil</keyword>
<dbReference type="Gene3D" id="3.30.160.60">
    <property type="entry name" value="Classic Zinc Finger"/>
    <property type="match status" value="1"/>
</dbReference>
<proteinExistence type="predicted"/>
<dbReference type="PROSITE" id="PS50119">
    <property type="entry name" value="ZF_BBOX"/>
    <property type="match status" value="1"/>
</dbReference>
<dbReference type="SMART" id="SM00504">
    <property type="entry name" value="Ubox"/>
    <property type="match status" value="1"/>
</dbReference>
<dbReference type="SUPFAM" id="SSF49899">
    <property type="entry name" value="Concanavalin A-like lectins/glucanases"/>
    <property type="match status" value="1"/>
</dbReference>
<reference evidence="9 10" key="1">
    <citation type="submission" date="2020-10" db="EMBL/GenBank/DDBJ databases">
        <title>Chromosome-scale genome assembly of the Allis shad, Alosa alosa.</title>
        <authorList>
            <person name="Margot Z."/>
            <person name="Christophe K."/>
            <person name="Cabau C."/>
            <person name="Louis A."/>
            <person name="Berthelot C."/>
            <person name="Parey E."/>
            <person name="Roest Crollius H."/>
            <person name="Montfort J."/>
            <person name="Robinson-Rechavi M."/>
            <person name="Bucao C."/>
            <person name="Bouchez O."/>
            <person name="Gislard M."/>
            <person name="Lluch J."/>
            <person name="Milhes M."/>
            <person name="Lampietro C."/>
            <person name="Lopez Roques C."/>
            <person name="Donnadieu C."/>
            <person name="Braasch I."/>
            <person name="Desvignes T."/>
            <person name="Postlethwait J."/>
            <person name="Bobe J."/>
            <person name="Guiguen Y."/>
        </authorList>
    </citation>
    <scope>NUCLEOTIDE SEQUENCE [LARGE SCALE GENOMIC DNA]</scope>
    <source>
        <strain evidence="9">M-15738</strain>
        <tissue evidence="9">Blood</tissue>
    </source>
</reference>
<dbReference type="SMART" id="SM00184">
    <property type="entry name" value="RING"/>
    <property type="match status" value="1"/>
</dbReference>
<dbReference type="Pfam" id="PF13765">
    <property type="entry name" value="PRY"/>
    <property type="match status" value="1"/>
</dbReference>
<dbReference type="PROSITE" id="PS00518">
    <property type="entry name" value="ZF_RING_1"/>
    <property type="match status" value="1"/>
</dbReference>
<dbReference type="InterPro" id="IPR050143">
    <property type="entry name" value="TRIM/RBCC"/>
</dbReference>
<dbReference type="Proteomes" id="UP000823561">
    <property type="component" value="Chromosome 17"/>
</dbReference>
<dbReference type="PANTHER" id="PTHR24103">
    <property type="entry name" value="E3 UBIQUITIN-PROTEIN LIGASE TRIM"/>
    <property type="match status" value="1"/>
</dbReference>
<feature type="coiled-coil region" evidence="5">
    <location>
        <begin position="229"/>
        <end position="256"/>
    </location>
</feature>
<dbReference type="GO" id="GO:0008270">
    <property type="term" value="F:zinc ion binding"/>
    <property type="evidence" value="ECO:0007669"/>
    <property type="project" value="UniProtKB-KW"/>
</dbReference>
<dbReference type="InterPro" id="IPR001870">
    <property type="entry name" value="B30.2/SPRY"/>
</dbReference>
<keyword evidence="10" id="KW-1185">Reference proteome</keyword>
<dbReference type="PROSITE" id="PS50188">
    <property type="entry name" value="B302_SPRY"/>
    <property type="match status" value="1"/>
</dbReference>
<feature type="domain" description="B box-type" evidence="7">
    <location>
        <begin position="101"/>
        <end position="142"/>
    </location>
</feature>
<dbReference type="InterPro" id="IPR003877">
    <property type="entry name" value="SPRY_dom"/>
</dbReference>
<dbReference type="PROSITE" id="PS50089">
    <property type="entry name" value="ZF_RING_2"/>
    <property type="match status" value="1"/>
</dbReference>
<feature type="domain" description="B30.2/SPRY" evidence="8">
    <location>
        <begin position="289"/>
        <end position="478"/>
    </location>
</feature>
<dbReference type="GO" id="GO:0016567">
    <property type="term" value="P:protein ubiquitination"/>
    <property type="evidence" value="ECO:0007669"/>
    <property type="project" value="InterPro"/>
</dbReference>
<dbReference type="InterPro" id="IPR017907">
    <property type="entry name" value="Znf_RING_CS"/>
</dbReference>
<dbReference type="Pfam" id="PF00622">
    <property type="entry name" value="SPRY"/>
    <property type="match status" value="1"/>
</dbReference>
<dbReference type="SMART" id="SM00589">
    <property type="entry name" value="PRY"/>
    <property type="match status" value="1"/>
</dbReference>
<organism evidence="9 10">
    <name type="scientific">Alosa alosa</name>
    <name type="common">allis shad</name>
    <dbReference type="NCBI Taxonomy" id="278164"/>
    <lineage>
        <taxon>Eukaryota</taxon>
        <taxon>Metazoa</taxon>
        <taxon>Chordata</taxon>
        <taxon>Craniata</taxon>
        <taxon>Vertebrata</taxon>
        <taxon>Euteleostomi</taxon>
        <taxon>Actinopterygii</taxon>
        <taxon>Neopterygii</taxon>
        <taxon>Teleostei</taxon>
        <taxon>Clupei</taxon>
        <taxon>Clupeiformes</taxon>
        <taxon>Clupeoidei</taxon>
        <taxon>Clupeidae</taxon>
        <taxon>Alosa</taxon>
    </lineage>
</organism>
<dbReference type="SUPFAM" id="SSF57845">
    <property type="entry name" value="B-box zinc-binding domain"/>
    <property type="match status" value="1"/>
</dbReference>
<evidence type="ECO:0000256" key="4">
    <source>
        <dbReference type="PROSITE-ProRule" id="PRU00024"/>
    </source>
</evidence>
<evidence type="ECO:0000313" key="9">
    <source>
        <dbReference type="EMBL" id="KAG5267398.1"/>
    </source>
</evidence>
<dbReference type="InterPro" id="IPR027370">
    <property type="entry name" value="Znf-RING_euk"/>
</dbReference>
<accession>A0AAV6FX99</accession>
<dbReference type="InterPro" id="IPR006574">
    <property type="entry name" value="PRY"/>
</dbReference>
<evidence type="ECO:0000259" key="6">
    <source>
        <dbReference type="PROSITE" id="PS50089"/>
    </source>
</evidence>
<dbReference type="InterPro" id="IPR013320">
    <property type="entry name" value="ConA-like_dom_sf"/>
</dbReference>
<name>A0AAV6FX99_9TELE</name>
<comment type="caution">
    <text evidence="9">The sequence shown here is derived from an EMBL/GenBank/DDBJ whole genome shotgun (WGS) entry which is preliminary data.</text>
</comment>
<dbReference type="InterPro" id="IPR058030">
    <property type="entry name" value="TRIM8/14/16/25/29/45/65_CC"/>
</dbReference>
<dbReference type="Gene3D" id="3.30.40.10">
    <property type="entry name" value="Zinc/RING finger domain, C3HC4 (zinc finger)"/>
    <property type="match status" value="1"/>
</dbReference>
<evidence type="ECO:0000313" key="10">
    <source>
        <dbReference type="Proteomes" id="UP000823561"/>
    </source>
</evidence>
<dbReference type="InterPro" id="IPR001841">
    <property type="entry name" value="Znf_RING"/>
</dbReference>
<evidence type="ECO:0000256" key="5">
    <source>
        <dbReference type="SAM" id="Coils"/>
    </source>
</evidence>
<dbReference type="InterPro" id="IPR000315">
    <property type="entry name" value="Znf_B-box"/>
</dbReference>
<feature type="domain" description="RING-type" evidence="6">
    <location>
        <begin position="32"/>
        <end position="72"/>
    </location>
</feature>
<dbReference type="Pfam" id="PF13445">
    <property type="entry name" value="zf-RING_UBOX"/>
    <property type="match status" value="1"/>
</dbReference>
<dbReference type="InterPro" id="IPR003879">
    <property type="entry name" value="Butyrophylin_SPRY"/>
</dbReference>
<gene>
    <name evidence="9" type="ORF">AALO_G00221300</name>
</gene>
<dbReference type="Pfam" id="PF00643">
    <property type="entry name" value="zf-B_box"/>
    <property type="match status" value="1"/>
</dbReference>
<dbReference type="SMART" id="SM00336">
    <property type="entry name" value="BBOX"/>
    <property type="match status" value="1"/>
</dbReference>
<dbReference type="InterPro" id="IPR003613">
    <property type="entry name" value="Ubox_domain"/>
</dbReference>
<dbReference type="Gene3D" id="2.60.120.920">
    <property type="match status" value="1"/>
</dbReference>
<dbReference type="EMBL" id="JADWDJ010000017">
    <property type="protein sequence ID" value="KAG5267398.1"/>
    <property type="molecule type" value="Genomic_DNA"/>
</dbReference>
<dbReference type="GO" id="GO:0004842">
    <property type="term" value="F:ubiquitin-protein transferase activity"/>
    <property type="evidence" value="ECO:0007669"/>
    <property type="project" value="InterPro"/>
</dbReference>
<protein>
    <submittedName>
        <fullName evidence="9">Uncharacterized protein</fullName>
    </submittedName>
</protein>
<dbReference type="PRINTS" id="PR01407">
    <property type="entry name" value="BUTYPHLNCDUF"/>
</dbReference>
<keyword evidence="1" id="KW-0479">Metal-binding</keyword>